<dbReference type="Proteomes" id="UP000814033">
    <property type="component" value="Unassembled WGS sequence"/>
</dbReference>
<comment type="caution">
    <text evidence="1">The sequence shown here is derived from an EMBL/GenBank/DDBJ whole genome shotgun (WGS) entry which is preliminary data.</text>
</comment>
<keyword evidence="2" id="KW-1185">Reference proteome</keyword>
<accession>A0ACB8RR86</accession>
<dbReference type="EMBL" id="MU275917">
    <property type="protein sequence ID" value="KAI0046779.1"/>
    <property type="molecule type" value="Genomic_DNA"/>
</dbReference>
<name>A0ACB8RR86_9AGAM</name>
<evidence type="ECO:0000313" key="2">
    <source>
        <dbReference type="Proteomes" id="UP000814033"/>
    </source>
</evidence>
<organism evidence="1 2">
    <name type="scientific">Auriscalpium vulgare</name>
    <dbReference type="NCBI Taxonomy" id="40419"/>
    <lineage>
        <taxon>Eukaryota</taxon>
        <taxon>Fungi</taxon>
        <taxon>Dikarya</taxon>
        <taxon>Basidiomycota</taxon>
        <taxon>Agaricomycotina</taxon>
        <taxon>Agaricomycetes</taxon>
        <taxon>Russulales</taxon>
        <taxon>Auriscalpiaceae</taxon>
        <taxon>Auriscalpium</taxon>
    </lineage>
</organism>
<evidence type="ECO:0000313" key="1">
    <source>
        <dbReference type="EMBL" id="KAI0046779.1"/>
    </source>
</evidence>
<protein>
    <submittedName>
        <fullName evidence="1">Uncharacterized protein</fullName>
    </submittedName>
</protein>
<gene>
    <name evidence="1" type="ORF">FA95DRAFT_1606594</name>
</gene>
<sequence length="522" mass="58902">MPFLLRKHRTLPVEVHKPSDIVALQYTFDPGTQTTGIIRIEPLRYRFAAMKRKLSEVLAKEYPLKLVVRVNKQLSTRSKHIDSALGILKRVFQELLLPQRHRWQALSFELPAELLCKLDEILAGVPADSEGLKSLTYLRFEGSDLGQNRDGVSCPAVSLPPSFLSQSPGLASITFQCCVPGASLLTLPLVTTRNVTFNCVHYSNVEEFKSVLRLLTAASPTELELGSVELAMAQNVVPAAEKLHLPNVKSLVIHNGTNALVAPDHVFASELLLHLHLPGLTRLEVSAACPCRSLDYDSGAVKLKDRGAMALETFLLESPSLPNLHTVKFMHSELEGKLKDSFEYLLIQRAWEKHRAGWSFLRRWTMKPQPTSDVSYQGGFRDFPWPTLEIVDKGSLIQTADVERFLCLVRPRPALSMPQSGYYLLSLWKSLGNDLHFVREDDREAVERGIRDVQGSLKDILAKTTILDIHASYRHCLQSLVDHTRTDSRLYDMSWNGALPWPEEFIFKGNNNHKDDDMETFF</sequence>
<reference evidence="1" key="1">
    <citation type="submission" date="2021-02" db="EMBL/GenBank/DDBJ databases">
        <authorList>
            <consortium name="DOE Joint Genome Institute"/>
            <person name="Ahrendt S."/>
            <person name="Looney B.P."/>
            <person name="Miyauchi S."/>
            <person name="Morin E."/>
            <person name="Drula E."/>
            <person name="Courty P.E."/>
            <person name="Chicoki N."/>
            <person name="Fauchery L."/>
            <person name="Kohler A."/>
            <person name="Kuo A."/>
            <person name="Labutti K."/>
            <person name="Pangilinan J."/>
            <person name="Lipzen A."/>
            <person name="Riley R."/>
            <person name="Andreopoulos W."/>
            <person name="He G."/>
            <person name="Johnson J."/>
            <person name="Barry K.W."/>
            <person name="Grigoriev I.V."/>
            <person name="Nagy L."/>
            <person name="Hibbett D."/>
            <person name="Henrissat B."/>
            <person name="Matheny P.B."/>
            <person name="Labbe J."/>
            <person name="Martin F."/>
        </authorList>
    </citation>
    <scope>NUCLEOTIDE SEQUENCE</scope>
    <source>
        <strain evidence="1">FP105234-sp</strain>
    </source>
</reference>
<proteinExistence type="predicted"/>
<reference evidence="1" key="2">
    <citation type="journal article" date="2022" name="New Phytol.">
        <title>Evolutionary transition to the ectomycorrhizal habit in the genomes of a hyperdiverse lineage of mushroom-forming fungi.</title>
        <authorList>
            <person name="Looney B."/>
            <person name="Miyauchi S."/>
            <person name="Morin E."/>
            <person name="Drula E."/>
            <person name="Courty P.E."/>
            <person name="Kohler A."/>
            <person name="Kuo A."/>
            <person name="LaButti K."/>
            <person name="Pangilinan J."/>
            <person name="Lipzen A."/>
            <person name="Riley R."/>
            <person name="Andreopoulos W."/>
            <person name="He G."/>
            <person name="Johnson J."/>
            <person name="Nolan M."/>
            <person name="Tritt A."/>
            <person name="Barry K.W."/>
            <person name="Grigoriev I.V."/>
            <person name="Nagy L.G."/>
            <person name="Hibbett D."/>
            <person name="Henrissat B."/>
            <person name="Matheny P.B."/>
            <person name="Labbe J."/>
            <person name="Martin F.M."/>
        </authorList>
    </citation>
    <scope>NUCLEOTIDE SEQUENCE</scope>
    <source>
        <strain evidence="1">FP105234-sp</strain>
    </source>
</reference>